<organism evidence="1 2">
    <name type="scientific">Violaceomyces palustris</name>
    <dbReference type="NCBI Taxonomy" id="1673888"/>
    <lineage>
        <taxon>Eukaryota</taxon>
        <taxon>Fungi</taxon>
        <taxon>Dikarya</taxon>
        <taxon>Basidiomycota</taxon>
        <taxon>Ustilaginomycotina</taxon>
        <taxon>Ustilaginomycetes</taxon>
        <taxon>Violaceomycetales</taxon>
        <taxon>Violaceomycetaceae</taxon>
        <taxon>Violaceomyces</taxon>
    </lineage>
</organism>
<proteinExistence type="predicted"/>
<keyword evidence="1" id="KW-0418">Kinase</keyword>
<keyword evidence="2" id="KW-1185">Reference proteome</keyword>
<sequence length="621" mass="64239">MATKHVFDNPVGLVEKNLRGGVALNPALRFYAPHKVVYDPTHPKDKVAIISGGGAGHEPAHAGYTGRGMLAACISGDIFASPSAAQICSGLDLANTDAGVIFVVNNYTGDCLNFGLAAEKARAALAYTGNTTSGGVESVIVADDVAVGRKRGGLVGRRGLAGNIFTCKILGAASMKGLNVKEIANLGRHLIDNMVAVGTSLDHCHVPGRPKGAEERGALAEDAAELGMGIHNEPGFKHMEKKPEPEALISEMLDYLLNPDDEDRAYTPFDKDDAPILFVNNLGGISNLEMNAITDVTIELLASKWGLHPSRVLCNPYMTSLNAPGFGISLINQARFKKNTGQCLLELLDAPTDAFSWAAVQTGWGKASGQPRDRKAEEAEASERLEKARKAGGSVSGLSSEGSSKSSGPVNADPELVKKAITAACAATVEVEPELTKFDTIVGDGDCGETLMQAGQAVKKALDAGKIPLDNAAGTVLGIGSVIESAMGGTSGAIYALFFAGLVQGLISGDAASAGKPAGAREWGAAALSALENLGRYTPARPGDRTLVDALDPFCRAIGSGKPLAEAVEAAKKGAEATKGMTARLGRATYVGSKEDGDMPPDPGAWGVWALTDGLRKGLGL</sequence>
<accession>A0ACD0NZ78</accession>
<reference evidence="1 2" key="1">
    <citation type="journal article" date="2018" name="Mol. Biol. Evol.">
        <title>Broad Genomic Sampling Reveals a Smut Pathogenic Ancestry of the Fungal Clade Ustilaginomycotina.</title>
        <authorList>
            <person name="Kijpornyongpan T."/>
            <person name="Mondo S.J."/>
            <person name="Barry K."/>
            <person name="Sandor L."/>
            <person name="Lee J."/>
            <person name="Lipzen A."/>
            <person name="Pangilinan J."/>
            <person name="LaButti K."/>
            <person name="Hainaut M."/>
            <person name="Henrissat B."/>
            <person name="Grigoriev I.V."/>
            <person name="Spatafora J.W."/>
            <person name="Aime M.C."/>
        </authorList>
    </citation>
    <scope>NUCLEOTIDE SEQUENCE [LARGE SCALE GENOMIC DNA]</scope>
    <source>
        <strain evidence="1 2">SA 807</strain>
    </source>
</reference>
<keyword evidence="1" id="KW-0808">Transferase</keyword>
<name>A0ACD0NZ78_9BASI</name>
<gene>
    <name evidence="1" type="ORF">IE53DRAFT_63680</name>
</gene>
<dbReference type="Proteomes" id="UP000245626">
    <property type="component" value="Unassembled WGS sequence"/>
</dbReference>
<dbReference type="EMBL" id="KZ819869">
    <property type="protein sequence ID" value="PWN51124.1"/>
    <property type="molecule type" value="Genomic_DNA"/>
</dbReference>
<protein>
    <submittedName>
        <fullName evidence="1">DAK2-dihydroxyacetone kinase</fullName>
    </submittedName>
</protein>
<evidence type="ECO:0000313" key="2">
    <source>
        <dbReference type="Proteomes" id="UP000245626"/>
    </source>
</evidence>
<evidence type="ECO:0000313" key="1">
    <source>
        <dbReference type="EMBL" id="PWN51124.1"/>
    </source>
</evidence>